<dbReference type="Proteomes" id="UP000249769">
    <property type="component" value="Unassembled WGS sequence"/>
</dbReference>
<dbReference type="AlphaFoldDB" id="A0A2W5HKR7"/>
<organism evidence="2 3">
    <name type="scientific">Agrobacterium fabrum</name>
    <dbReference type="NCBI Taxonomy" id="1176649"/>
    <lineage>
        <taxon>Bacteria</taxon>
        <taxon>Pseudomonadati</taxon>
        <taxon>Pseudomonadota</taxon>
        <taxon>Alphaproteobacteria</taxon>
        <taxon>Hyphomicrobiales</taxon>
        <taxon>Rhizobiaceae</taxon>
        <taxon>Rhizobium/Agrobacterium group</taxon>
        <taxon>Agrobacterium</taxon>
        <taxon>Agrobacterium tumefaciens complex</taxon>
    </lineage>
</organism>
<feature type="compositionally biased region" description="Polar residues" evidence="1">
    <location>
        <begin position="1"/>
        <end position="61"/>
    </location>
</feature>
<feature type="compositionally biased region" description="Low complexity" evidence="1">
    <location>
        <begin position="85"/>
        <end position="98"/>
    </location>
</feature>
<proteinExistence type="predicted"/>
<reference evidence="2 3" key="1">
    <citation type="submission" date="2017-08" db="EMBL/GenBank/DDBJ databases">
        <title>Infants hospitalized years apart are colonized by the same room-sourced microbial strains.</title>
        <authorList>
            <person name="Brooks B."/>
            <person name="Olm M.R."/>
            <person name="Firek B.A."/>
            <person name="Baker R."/>
            <person name="Thomas B.C."/>
            <person name="Morowitz M.J."/>
            <person name="Banfield J.F."/>
        </authorList>
    </citation>
    <scope>NUCLEOTIDE SEQUENCE [LARGE SCALE GENOMIC DNA]</scope>
    <source>
        <strain evidence="2">S2_009_000_R2_73</strain>
    </source>
</reference>
<evidence type="ECO:0000256" key="1">
    <source>
        <dbReference type="SAM" id="MobiDB-lite"/>
    </source>
</evidence>
<sequence>MKKTTKNSATDPVASNTTAEQSQNDAGVTTSLSSTPSGSNGPDGTNTGPADANGSVSNQKQGGEGHDQTGAVSAATPVAPFSEPSQGDASGAGANAGSVSNDITAVLKVDASTAAETLRLAAIGGKLLEMIVDVARDYPDLQEWIGSDDPAGIVRELAEDNAALKEWREKKRASAGDDEKRYFDITTSVRLDGVLFEAGKELPLTRNQHTDVAAAGGCDPEWENGE</sequence>
<evidence type="ECO:0000313" key="3">
    <source>
        <dbReference type="Proteomes" id="UP000249769"/>
    </source>
</evidence>
<accession>A0A2W5HKR7</accession>
<comment type="caution">
    <text evidence="2">The sequence shown here is derived from an EMBL/GenBank/DDBJ whole genome shotgun (WGS) entry which is preliminary data.</text>
</comment>
<gene>
    <name evidence="2" type="ORF">DI595_00115</name>
</gene>
<name>A0A2W5HKR7_9HYPH</name>
<evidence type="ECO:0000313" key="2">
    <source>
        <dbReference type="EMBL" id="PZP54339.1"/>
    </source>
</evidence>
<dbReference type="EMBL" id="QFOL01000001">
    <property type="protein sequence ID" value="PZP54339.1"/>
    <property type="molecule type" value="Genomic_DNA"/>
</dbReference>
<protein>
    <submittedName>
        <fullName evidence="2">Uncharacterized protein</fullName>
    </submittedName>
</protein>
<feature type="region of interest" description="Disordered" evidence="1">
    <location>
        <begin position="1"/>
        <end position="98"/>
    </location>
</feature>